<protein>
    <submittedName>
        <fullName evidence="3">Arsenate reductase ArsC</fullName>
    </submittedName>
</protein>
<dbReference type="KEGG" id="pacs:FAZ98_04690"/>
<keyword evidence="4" id="KW-1185">Reference proteome</keyword>
<dbReference type="EMBL" id="CP046913">
    <property type="protein sequence ID" value="QGZ61086.1"/>
    <property type="molecule type" value="Genomic_DNA"/>
</dbReference>
<dbReference type="Proteomes" id="UP000433577">
    <property type="component" value="Chromosome 1"/>
</dbReference>
<sequence>MTDNIYNVLFICTGNSARSILAEGLMNHYGAGRFKAYSAGSHPAGQVNPFALQALQKIGIEADGFRSKNWDEFSRDGSPELDFVFTVCDKAAGEVCPIWPGQPVTAHWGVADPAAVEGTDEQKQQAIRDAAVTLKRRIELFLSLPLAKLDAVALNKAVSDIGKH</sequence>
<feature type="domain" description="Phosphotyrosine protein phosphatase I" evidence="2">
    <location>
        <begin position="6"/>
        <end position="144"/>
    </location>
</feature>
<dbReference type="AlphaFoldDB" id="A0A7Z2JDY7"/>
<reference evidence="3 4" key="1">
    <citation type="submission" date="2019-12" db="EMBL/GenBank/DDBJ databases">
        <title>Paraburkholderia acidiphila 7Q-K02 sp. nov and Paraburkholderia acidisoli DHF22 sp. nov., two strains isolated from forest soil.</title>
        <authorList>
            <person name="Gao Z."/>
            <person name="Qiu L."/>
        </authorList>
    </citation>
    <scope>NUCLEOTIDE SEQUENCE [LARGE SCALE GENOMIC DNA]</scope>
    <source>
        <strain evidence="3 4">DHF22</strain>
    </source>
</reference>
<gene>
    <name evidence="3" type="ORF">FAZ98_04690</name>
</gene>
<dbReference type="GO" id="GO:0046685">
    <property type="term" value="P:response to arsenic-containing substance"/>
    <property type="evidence" value="ECO:0007669"/>
    <property type="project" value="UniProtKB-KW"/>
</dbReference>
<dbReference type="Gene3D" id="3.40.50.2300">
    <property type="match status" value="1"/>
</dbReference>
<dbReference type="CDD" id="cd16345">
    <property type="entry name" value="LMWP_ArsC"/>
    <property type="match status" value="1"/>
</dbReference>
<dbReference type="RefSeq" id="WP_158949239.1">
    <property type="nucleotide sequence ID" value="NZ_CP046913.1"/>
</dbReference>
<evidence type="ECO:0000313" key="3">
    <source>
        <dbReference type="EMBL" id="QGZ61086.1"/>
    </source>
</evidence>
<dbReference type="SMART" id="SM00226">
    <property type="entry name" value="LMWPc"/>
    <property type="match status" value="1"/>
</dbReference>
<dbReference type="InterPro" id="IPR023485">
    <property type="entry name" value="Ptyr_pPase"/>
</dbReference>
<dbReference type="InterPro" id="IPR036196">
    <property type="entry name" value="Ptyr_pPase_sf"/>
</dbReference>
<evidence type="ECO:0000259" key="2">
    <source>
        <dbReference type="SMART" id="SM00226"/>
    </source>
</evidence>
<dbReference type="PANTHER" id="PTHR43428">
    <property type="entry name" value="ARSENATE REDUCTASE"/>
    <property type="match status" value="1"/>
</dbReference>
<proteinExistence type="predicted"/>
<name>A0A7Z2JDY7_9BURK</name>
<keyword evidence="1" id="KW-0059">Arsenical resistance</keyword>
<dbReference type="SUPFAM" id="SSF52788">
    <property type="entry name" value="Phosphotyrosine protein phosphatases I"/>
    <property type="match status" value="1"/>
</dbReference>
<organism evidence="3 4">
    <name type="scientific">Paraburkholderia acidisoli</name>
    <dbReference type="NCBI Taxonomy" id="2571748"/>
    <lineage>
        <taxon>Bacteria</taxon>
        <taxon>Pseudomonadati</taxon>
        <taxon>Pseudomonadota</taxon>
        <taxon>Betaproteobacteria</taxon>
        <taxon>Burkholderiales</taxon>
        <taxon>Burkholderiaceae</taxon>
        <taxon>Paraburkholderia</taxon>
    </lineage>
</organism>
<dbReference type="PANTHER" id="PTHR43428:SF1">
    <property type="entry name" value="ARSENATE REDUCTASE"/>
    <property type="match status" value="1"/>
</dbReference>
<accession>A0A7Z2JDY7</accession>
<dbReference type="Pfam" id="PF01451">
    <property type="entry name" value="LMWPc"/>
    <property type="match status" value="1"/>
</dbReference>
<evidence type="ECO:0000313" key="4">
    <source>
        <dbReference type="Proteomes" id="UP000433577"/>
    </source>
</evidence>
<evidence type="ECO:0000256" key="1">
    <source>
        <dbReference type="ARBA" id="ARBA00022849"/>
    </source>
</evidence>
<dbReference type="OrthoDB" id="9793058at2"/>